<dbReference type="OrthoDB" id="343356at2"/>
<name>A0A0W0TRH6_LEGER</name>
<dbReference type="Proteomes" id="UP000054773">
    <property type="component" value="Unassembled WGS sequence"/>
</dbReference>
<gene>
    <name evidence="2" type="ORF">Lery_1204</name>
</gene>
<organism evidence="2 3">
    <name type="scientific">Legionella erythra</name>
    <dbReference type="NCBI Taxonomy" id="448"/>
    <lineage>
        <taxon>Bacteria</taxon>
        <taxon>Pseudomonadati</taxon>
        <taxon>Pseudomonadota</taxon>
        <taxon>Gammaproteobacteria</taxon>
        <taxon>Legionellales</taxon>
        <taxon>Legionellaceae</taxon>
        <taxon>Legionella</taxon>
    </lineage>
</organism>
<feature type="domain" description="Putative DNA-binding" evidence="1">
    <location>
        <begin position="7"/>
        <end position="103"/>
    </location>
</feature>
<accession>A0A0W0TRH6</accession>
<dbReference type="PATRIC" id="fig|448.7.peg.1259"/>
<proteinExistence type="predicted"/>
<dbReference type="InterPro" id="IPR044922">
    <property type="entry name" value="DUF2063_N_sf"/>
</dbReference>
<dbReference type="Pfam" id="PF09836">
    <property type="entry name" value="DUF2063"/>
    <property type="match status" value="1"/>
</dbReference>
<dbReference type="RefSeq" id="WP_058526355.1">
    <property type="nucleotide sequence ID" value="NZ_CAAAHY010000002.1"/>
</dbReference>
<dbReference type="Gene3D" id="1.10.150.690">
    <property type="entry name" value="DUF2063"/>
    <property type="match status" value="1"/>
</dbReference>
<comment type="caution">
    <text evidence="2">The sequence shown here is derived from an EMBL/GenBank/DDBJ whole genome shotgun (WGS) entry which is preliminary data.</text>
</comment>
<reference evidence="2 3" key="1">
    <citation type="submission" date="2015-11" db="EMBL/GenBank/DDBJ databases">
        <title>Genomic analysis of 38 Legionella species identifies large and diverse effector repertoires.</title>
        <authorList>
            <person name="Burstein D."/>
            <person name="Amaro F."/>
            <person name="Zusman T."/>
            <person name="Lifshitz Z."/>
            <person name="Cohen O."/>
            <person name="Gilbert J.A."/>
            <person name="Pupko T."/>
            <person name="Shuman H.A."/>
            <person name="Segal G."/>
        </authorList>
    </citation>
    <scope>NUCLEOTIDE SEQUENCE [LARGE SCALE GENOMIC DNA]</scope>
    <source>
        <strain evidence="2 3">SE-32A-C8</strain>
    </source>
</reference>
<evidence type="ECO:0000313" key="2">
    <source>
        <dbReference type="EMBL" id="KTC98150.1"/>
    </source>
</evidence>
<dbReference type="AlphaFoldDB" id="A0A0W0TRH6"/>
<protein>
    <recommendedName>
        <fullName evidence="1">Putative DNA-binding domain-containing protein</fullName>
    </recommendedName>
</protein>
<evidence type="ECO:0000313" key="3">
    <source>
        <dbReference type="Proteomes" id="UP000054773"/>
    </source>
</evidence>
<dbReference type="EMBL" id="LNYA01000023">
    <property type="protein sequence ID" value="KTC98150.1"/>
    <property type="molecule type" value="Genomic_DNA"/>
</dbReference>
<dbReference type="STRING" id="448.Lery_1204"/>
<dbReference type="InterPro" id="IPR018640">
    <property type="entry name" value="DUF2063"/>
</dbReference>
<keyword evidence="3" id="KW-1185">Reference proteome</keyword>
<evidence type="ECO:0000259" key="1">
    <source>
        <dbReference type="Pfam" id="PF09836"/>
    </source>
</evidence>
<sequence>MTNLAAIQRQLQAYLLAQDADIGGHPLEDLIVSTPTVPARTRARIYKEAYQSRLLEALSNNFPCLKRYVGDEAFQRFGAGYADQNPSSYRSIRWFGHQFPAFLSDHLNDEYRVVVELAEFEWAMALAFDAEDLPAVTINEMALIPPERWENLHFTTHPSLQTLALSWNAPTLWEALNQGKPPPAAVKQDRQSWLLWRQEYLNHFYLMAPDEAWAMGALQQGLVFGEICMGLCRWHNENEVGIRAAGLLQKWVQSQMIVKVLFKD</sequence>